<dbReference type="EMBL" id="DSRU01000374">
    <property type="protein sequence ID" value="HFN01118.1"/>
    <property type="molecule type" value="Genomic_DNA"/>
</dbReference>
<dbReference type="Gene3D" id="1.10.287.130">
    <property type="match status" value="1"/>
</dbReference>
<keyword evidence="5" id="KW-0418">Kinase</keyword>
<feature type="domain" description="Phytochrome chromophore attachment site" evidence="7">
    <location>
        <begin position="296"/>
        <end position="434"/>
    </location>
</feature>
<dbReference type="CDD" id="cd00082">
    <property type="entry name" value="HisKA"/>
    <property type="match status" value="1"/>
</dbReference>
<dbReference type="Pfam" id="PF13426">
    <property type="entry name" value="PAS_9"/>
    <property type="match status" value="1"/>
</dbReference>
<dbReference type="PROSITE" id="PS50046">
    <property type="entry name" value="PHYTOCHROME_2"/>
    <property type="match status" value="1"/>
</dbReference>
<comment type="similarity">
    <text evidence="2">In the N-terminal section; belongs to the phytochrome family.</text>
</comment>
<dbReference type="SMART" id="SM00387">
    <property type="entry name" value="HATPase_c"/>
    <property type="match status" value="1"/>
</dbReference>
<dbReference type="Gene3D" id="3.30.565.10">
    <property type="entry name" value="Histidine kinase-like ATPase, C-terminal domain"/>
    <property type="match status" value="1"/>
</dbReference>
<feature type="domain" description="Histidine kinase" evidence="8">
    <location>
        <begin position="648"/>
        <end position="876"/>
    </location>
</feature>
<gene>
    <name evidence="9" type="ORF">ENR64_25870</name>
</gene>
<dbReference type="SUPFAM" id="SSF47384">
    <property type="entry name" value="Homodimeric domain of signal transducing histidine kinase"/>
    <property type="match status" value="1"/>
</dbReference>
<keyword evidence="5" id="KW-0808">Transferase</keyword>
<organism evidence="9">
    <name type="scientific">Oscillatoriales cyanobacterium SpSt-418</name>
    <dbReference type="NCBI Taxonomy" id="2282169"/>
    <lineage>
        <taxon>Bacteria</taxon>
        <taxon>Bacillati</taxon>
        <taxon>Cyanobacteriota</taxon>
        <taxon>Cyanophyceae</taxon>
        <taxon>Oscillatoriophycideae</taxon>
        <taxon>Oscillatoriales</taxon>
    </lineage>
</organism>
<dbReference type="InterPro" id="IPR036097">
    <property type="entry name" value="HisK_dim/P_sf"/>
</dbReference>
<keyword evidence="6" id="KW-0902">Two-component regulatory system</keyword>
<name>A0A7C3PTJ7_9CYAN</name>
<evidence type="ECO:0000259" key="8">
    <source>
        <dbReference type="PROSITE" id="PS50109"/>
    </source>
</evidence>
<accession>A0A7C3PTJ7</accession>
<dbReference type="PRINTS" id="PR00344">
    <property type="entry name" value="BCTRLSENSOR"/>
</dbReference>
<dbReference type="Gene3D" id="3.30.450.20">
    <property type="entry name" value="PAS domain"/>
    <property type="match status" value="2"/>
</dbReference>
<keyword evidence="4" id="KW-0597">Phosphoprotein</keyword>
<dbReference type="PROSITE" id="PS50109">
    <property type="entry name" value="HIS_KIN"/>
    <property type="match status" value="1"/>
</dbReference>
<dbReference type="InterPro" id="IPR003661">
    <property type="entry name" value="HisK_dim/P_dom"/>
</dbReference>
<dbReference type="InterPro" id="IPR035965">
    <property type="entry name" value="PAS-like_dom_sf"/>
</dbReference>
<dbReference type="Gene3D" id="3.30.450.40">
    <property type="match status" value="2"/>
</dbReference>
<dbReference type="PANTHER" id="PTHR43547">
    <property type="entry name" value="TWO-COMPONENT HISTIDINE KINASE"/>
    <property type="match status" value="1"/>
</dbReference>
<dbReference type="SMART" id="SM00065">
    <property type="entry name" value="GAF"/>
    <property type="match status" value="2"/>
</dbReference>
<evidence type="ECO:0000256" key="1">
    <source>
        <dbReference type="ARBA" id="ARBA00000085"/>
    </source>
</evidence>
<dbReference type="InterPro" id="IPR003018">
    <property type="entry name" value="GAF"/>
</dbReference>
<evidence type="ECO:0000256" key="6">
    <source>
        <dbReference type="ARBA" id="ARBA00023012"/>
    </source>
</evidence>
<dbReference type="GO" id="GO:0000155">
    <property type="term" value="F:phosphorelay sensor kinase activity"/>
    <property type="evidence" value="ECO:0007669"/>
    <property type="project" value="InterPro"/>
</dbReference>
<comment type="caution">
    <text evidence="9">The sequence shown here is derived from an EMBL/GenBank/DDBJ whole genome shotgun (WGS) entry which is preliminary data.</text>
</comment>
<dbReference type="AlphaFoldDB" id="A0A7C3PTJ7"/>
<dbReference type="Pfam" id="PF01590">
    <property type="entry name" value="GAF"/>
    <property type="match status" value="2"/>
</dbReference>
<dbReference type="PANTHER" id="PTHR43547:SF2">
    <property type="entry name" value="HYBRID SIGNAL TRANSDUCTION HISTIDINE KINASE C"/>
    <property type="match status" value="1"/>
</dbReference>
<comment type="catalytic activity">
    <reaction evidence="1">
        <text>ATP + protein L-histidine = ADP + protein N-phospho-L-histidine.</text>
        <dbReference type="EC" id="2.7.13.3"/>
    </reaction>
</comment>
<evidence type="ECO:0000256" key="2">
    <source>
        <dbReference type="ARBA" id="ARBA00006402"/>
    </source>
</evidence>
<evidence type="ECO:0000313" key="9">
    <source>
        <dbReference type="EMBL" id="HFN01118.1"/>
    </source>
</evidence>
<dbReference type="SMART" id="SM00388">
    <property type="entry name" value="HisKA"/>
    <property type="match status" value="1"/>
</dbReference>
<proteinExistence type="inferred from homology"/>
<dbReference type="InterPro" id="IPR003594">
    <property type="entry name" value="HATPase_dom"/>
</dbReference>
<dbReference type="Pfam" id="PF02518">
    <property type="entry name" value="HATPase_c"/>
    <property type="match status" value="1"/>
</dbReference>
<dbReference type="EC" id="2.7.13.3" evidence="3"/>
<evidence type="ECO:0000256" key="3">
    <source>
        <dbReference type="ARBA" id="ARBA00012438"/>
    </source>
</evidence>
<sequence length="879" mass="98567">MVQQIDASRPESRPQTDSTLSLSQNLFEALLGTYGVATIAMSIDGQITFANDQAAKVLDLPQSLLPHRINDTAEQKITDVEANNLKSKLPFAQVMQTGEPVINLQQAIADNDKQERYFWVSGFPFKDSSGKVTHIVFSLTERAEPPPTPAADHETIKFQHTFQPSLTAQLWIDADTLAIVDATPTVATFYGYPVNVLRQMQWTDITPLSSQSIQANIQQLRVYGQQQQLWPHRLASGEVCQIEVCLNWLEIAGRKLICSAITNLVSLQEHGLALKLGVQQEQFIENIARAIRQSSDLKTILQVSVNQVRQLLAADRVIIYRHTGLGETGSVIVESCVAGYPTLLGWKLGNINIEEKQFAEPFQHPKNQAIADITQCNLDAAYVQLLETFEVKAQLTLPIYDGDQVWGLLIAQQCCANREWLQPDILLLQQLENQLVIAIRQAALSQQVQQLQADLKNEIQERTSQVKQILSSEAVLRHITEKIHKSLDEKSVLQTAVQELSLVLSLNSCHASLYNPELQTATVRHEYICSGSSLKGTTIHINDHPDIYQPLLRGECLQVCLRAPKHNHYSQSSILYCPIADDAQGILGDLMLITTKHHVFKQQELQLVQQVAQQCAIAIRQSRLYQSAQAQIRELEKLNQIREDFLSTTSHELRTPLSSIKTATQLMGTLLRQSNEVLNPKLERCLNILQEECDREINLINDLLLLQQLNAGTHPFVVSTVNLQEWIPQTVEKIKSTFNKYQLSYQVDISSEIRPIKTDLFMLNRVLEELLRNASKFTPPGETVSVIAKCIKNTDQHTCDQIQIQVINTGIEISADEIPNIFKQFYRIPSNDPWKHGGTGLGLALVKKLVSLLGGTIQVTSGELTTCFRVDLPLNSELS</sequence>
<dbReference type="SUPFAM" id="SSF55874">
    <property type="entry name" value="ATPase domain of HSP90 chaperone/DNA topoisomerase II/histidine kinase"/>
    <property type="match status" value="1"/>
</dbReference>
<dbReference type="InterPro" id="IPR004358">
    <property type="entry name" value="Sig_transdc_His_kin-like_C"/>
</dbReference>
<dbReference type="InterPro" id="IPR016132">
    <property type="entry name" value="Phyto_chromo_attachment"/>
</dbReference>
<dbReference type="InterPro" id="IPR036890">
    <property type="entry name" value="HATPase_C_sf"/>
</dbReference>
<dbReference type="SUPFAM" id="SSF55781">
    <property type="entry name" value="GAF domain-like"/>
    <property type="match status" value="2"/>
</dbReference>
<evidence type="ECO:0000259" key="7">
    <source>
        <dbReference type="PROSITE" id="PS50046"/>
    </source>
</evidence>
<dbReference type="InterPro" id="IPR029016">
    <property type="entry name" value="GAF-like_dom_sf"/>
</dbReference>
<evidence type="ECO:0000256" key="4">
    <source>
        <dbReference type="ARBA" id="ARBA00022553"/>
    </source>
</evidence>
<evidence type="ECO:0000256" key="5">
    <source>
        <dbReference type="ARBA" id="ARBA00022777"/>
    </source>
</evidence>
<dbReference type="InterPro" id="IPR005467">
    <property type="entry name" value="His_kinase_dom"/>
</dbReference>
<dbReference type="InterPro" id="IPR000014">
    <property type="entry name" value="PAS"/>
</dbReference>
<dbReference type="Pfam" id="PF00512">
    <property type="entry name" value="HisKA"/>
    <property type="match status" value="1"/>
</dbReference>
<reference evidence="9" key="1">
    <citation type="journal article" date="2020" name="mSystems">
        <title>Genome- and Community-Level Interaction Insights into Carbon Utilization and Element Cycling Functions of Hydrothermarchaeota in Hydrothermal Sediment.</title>
        <authorList>
            <person name="Zhou Z."/>
            <person name="Liu Y."/>
            <person name="Xu W."/>
            <person name="Pan J."/>
            <person name="Luo Z.H."/>
            <person name="Li M."/>
        </authorList>
    </citation>
    <scope>NUCLEOTIDE SEQUENCE [LARGE SCALE GENOMIC DNA]</scope>
    <source>
        <strain evidence="9">SpSt-418</strain>
    </source>
</reference>
<protein>
    <recommendedName>
        <fullName evidence="3">histidine kinase</fullName>
        <ecNumber evidence="3">2.7.13.3</ecNumber>
    </recommendedName>
</protein>
<dbReference type="SUPFAM" id="SSF55785">
    <property type="entry name" value="PYP-like sensor domain (PAS domain)"/>
    <property type="match status" value="2"/>
</dbReference>